<gene>
    <name evidence="2" type="ORF">EOI86_17330</name>
</gene>
<evidence type="ECO:0000256" key="1">
    <source>
        <dbReference type="SAM" id="MobiDB-lite"/>
    </source>
</evidence>
<evidence type="ECO:0000313" key="2">
    <source>
        <dbReference type="EMBL" id="RVU34620.1"/>
    </source>
</evidence>
<dbReference type="RefSeq" id="WP_127766612.1">
    <property type="nucleotide sequence ID" value="NZ_SADE01000003.1"/>
</dbReference>
<dbReference type="EMBL" id="SADE01000003">
    <property type="protein sequence ID" value="RVU34620.1"/>
    <property type="molecule type" value="Genomic_DNA"/>
</dbReference>
<proteinExistence type="predicted"/>
<keyword evidence="3" id="KW-1185">Reference proteome</keyword>
<comment type="caution">
    <text evidence="2">The sequence shown here is derived from an EMBL/GenBank/DDBJ whole genome shotgun (WGS) entry which is preliminary data.</text>
</comment>
<reference evidence="3" key="1">
    <citation type="submission" date="2019-01" db="EMBL/GenBank/DDBJ databases">
        <title>Gri0909 isolated from a small marine red alga.</title>
        <authorList>
            <person name="Kim J."/>
            <person name="Jeong S.E."/>
            <person name="Jeon C.O."/>
        </authorList>
    </citation>
    <scope>NUCLEOTIDE SEQUENCE [LARGE SCALE GENOMIC DNA]</scope>
    <source>
        <strain evidence="3">Gri0909</strain>
    </source>
</reference>
<accession>A0A3S2VKY1</accession>
<dbReference type="AlphaFoldDB" id="A0A3S2VKY1"/>
<sequence>MKTFKSYFATTAGAAGFCNLPETGGESSTKEHHPTQKEGSTAHVKEWKPHPKSTAKPDFSSWPALRTGTSG</sequence>
<protein>
    <submittedName>
        <fullName evidence="2">Uncharacterized protein</fullName>
    </submittedName>
</protein>
<dbReference type="Proteomes" id="UP000287447">
    <property type="component" value="Unassembled WGS sequence"/>
</dbReference>
<evidence type="ECO:0000313" key="3">
    <source>
        <dbReference type="Proteomes" id="UP000287447"/>
    </source>
</evidence>
<organism evidence="2 3">
    <name type="scientific">Hwanghaeella grinnelliae</name>
    <dbReference type="NCBI Taxonomy" id="2500179"/>
    <lineage>
        <taxon>Bacteria</taxon>
        <taxon>Pseudomonadati</taxon>
        <taxon>Pseudomonadota</taxon>
        <taxon>Alphaproteobacteria</taxon>
        <taxon>Rhodospirillales</taxon>
        <taxon>Rhodospirillaceae</taxon>
        <taxon>Hwanghaeella</taxon>
    </lineage>
</organism>
<feature type="region of interest" description="Disordered" evidence="1">
    <location>
        <begin position="18"/>
        <end position="71"/>
    </location>
</feature>
<name>A0A3S2VKY1_9PROT</name>